<proteinExistence type="inferred from homology"/>
<dbReference type="GO" id="GO:0005829">
    <property type="term" value="C:cytosol"/>
    <property type="evidence" value="ECO:0007669"/>
    <property type="project" value="TreeGrafter"/>
</dbReference>
<dbReference type="InterPro" id="IPR001394">
    <property type="entry name" value="Peptidase_C19_UCH"/>
</dbReference>
<evidence type="ECO:0000256" key="1">
    <source>
        <dbReference type="ARBA" id="ARBA00000707"/>
    </source>
</evidence>
<evidence type="ECO:0000256" key="6">
    <source>
        <dbReference type="ARBA" id="ARBA00022801"/>
    </source>
</evidence>
<feature type="region of interest" description="Disordered" evidence="8">
    <location>
        <begin position="714"/>
        <end position="747"/>
    </location>
</feature>
<dbReference type="GO" id="GO:0016579">
    <property type="term" value="P:protein deubiquitination"/>
    <property type="evidence" value="ECO:0007669"/>
    <property type="project" value="InterPro"/>
</dbReference>
<accession>A0A9W5TB57</accession>
<evidence type="ECO:0000259" key="9">
    <source>
        <dbReference type="PROSITE" id="PS50235"/>
    </source>
</evidence>
<dbReference type="EMBL" id="BLIY01000006">
    <property type="protein sequence ID" value="GFE53237.1"/>
    <property type="molecule type" value="Genomic_DNA"/>
</dbReference>
<reference evidence="10" key="1">
    <citation type="submission" date="2019-12" db="EMBL/GenBank/DDBJ databases">
        <title>Genome sequence of Babesia ovis.</title>
        <authorList>
            <person name="Yamagishi J."/>
            <person name="Sevinc F."/>
            <person name="Xuan X."/>
        </authorList>
    </citation>
    <scope>NUCLEOTIDE SEQUENCE</scope>
    <source>
        <strain evidence="10">Selcuk</strain>
    </source>
</reference>
<name>A0A9W5TB57_BABOV</name>
<evidence type="ECO:0000256" key="4">
    <source>
        <dbReference type="ARBA" id="ARBA00022670"/>
    </source>
</evidence>
<dbReference type="InterPro" id="IPR050164">
    <property type="entry name" value="Peptidase_C19"/>
</dbReference>
<keyword evidence="7" id="KW-0788">Thiol protease</keyword>
<keyword evidence="6" id="KW-0378">Hydrolase</keyword>
<dbReference type="InterPro" id="IPR038765">
    <property type="entry name" value="Papain-like_cys_pep_sf"/>
</dbReference>
<feature type="domain" description="USP" evidence="9">
    <location>
        <begin position="108"/>
        <end position="423"/>
    </location>
</feature>
<keyword evidence="11" id="KW-1185">Reference proteome</keyword>
<comment type="caution">
    <text evidence="10">The sequence shown here is derived from an EMBL/GenBank/DDBJ whole genome shotgun (WGS) entry which is preliminary data.</text>
</comment>
<comment type="similarity">
    <text evidence="2">Belongs to the peptidase C19 family.</text>
</comment>
<dbReference type="GO" id="GO:0004843">
    <property type="term" value="F:cysteine-type deubiquitinase activity"/>
    <property type="evidence" value="ECO:0007669"/>
    <property type="project" value="UniProtKB-EC"/>
</dbReference>
<evidence type="ECO:0000256" key="2">
    <source>
        <dbReference type="ARBA" id="ARBA00009085"/>
    </source>
</evidence>
<dbReference type="Pfam" id="PF00443">
    <property type="entry name" value="UCH"/>
    <property type="match status" value="1"/>
</dbReference>
<evidence type="ECO:0000256" key="3">
    <source>
        <dbReference type="ARBA" id="ARBA00012759"/>
    </source>
</evidence>
<dbReference type="InterPro" id="IPR028889">
    <property type="entry name" value="USP"/>
</dbReference>
<dbReference type="GO" id="GO:0005634">
    <property type="term" value="C:nucleus"/>
    <property type="evidence" value="ECO:0007669"/>
    <property type="project" value="TreeGrafter"/>
</dbReference>
<keyword evidence="5" id="KW-0833">Ubl conjugation pathway</keyword>
<dbReference type="PANTHER" id="PTHR24006">
    <property type="entry name" value="UBIQUITIN CARBOXYL-TERMINAL HYDROLASE"/>
    <property type="match status" value="1"/>
</dbReference>
<dbReference type="GO" id="GO:0006508">
    <property type="term" value="P:proteolysis"/>
    <property type="evidence" value="ECO:0007669"/>
    <property type="project" value="UniProtKB-KW"/>
</dbReference>
<feature type="region of interest" description="Disordered" evidence="8">
    <location>
        <begin position="760"/>
        <end position="785"/>
    </location>
</feature>
<protein>
    <recommendedName>
        <fullName evidence="3">ubiquitinyl hydrolase 1</fullName>
        <ecNumber evidence="3">3.4.19.12</ecNumber>
    </recommendedName>
</protein>
<dbReference type="PANTHER" id="PTHR24006:SF758">
    <property type="entry name" value="UBIQUITIN CARBOXYL-TERMINAL HYDROLASE 36"/>
    <property type="match status" value="1"/>
</dbReference>
<dbReference type="InterPro" id="IPR018200">
    <property type="entry name" value="USP_CS"/>
</dbReference>
<keyword evidence="4" id="KW-0645">Protease</keyword>
<dbReference type="EC" id="3.4.19.12" evidence="3"/>
<evidence type="ECO:0000313" key="11">
    <source>
        <dbReference type="Proteomes" id="UP001057455"/>
    </source>
</evidence>
<evidence type="ECO:0000256" key="8">
    <source>
        <dbReference type="SAM" id="MobiDB-lite"/>
    </source>
</evidence>
<dbReference type="SUPFAM" id="SSF54001">
    <property type="entry name" value="Cysteine proteinases"/>
    <property type="match status" value="1"/>
</dbReference>
<feature type="compositionally biased region" description="Basic residues" evidence="8">
    <location>
        <begin position="775"/>
        <end position="785"/>
    </location>
</feature>
<evidence type="ECO:0000313" key="10">
    <source>
        <dbReference type="EMBL" id="GFE53237.1"/>
    </source>
</evidence>
<dbReference type="Gene3D" id="3.90.70.10">
    <property type="entry name" value="Cysteine proteinases"/>
    <property type="match status" value="1"/>
</dbReference>
<comment type="catalytic activity">
    <reaction evidence="1">
        <text>Thiol-dependent hydrolysis of ester, thioester, amide, peptide and isopeptide bonds formed by the C-terminal Gly of ubiquitin (a 76-residue protein attached to proteins as an intracellular targeting signal).</text>
        <dbReference type="EC" id="3.4.19.12"/>
    </reaction>
</comment>
<dbReference type="OrthoDB" id="420187at2759"/>
<gene>
    <name evidence="10" type="ORF">BaOVIS_006410</name>
</gene>
<sequence>MTDVDDNATLDIENQRSARFFIQLHHRNINFIKADDDDLIVRDEAMPMEYFKNGKLHTRPGEMKKEEDSKTPFKNAVALIQTLQGSDANGIDMLPNAKRNQQFKKMAGGLQNPGINICFMNVILQVLTHSPYLAPALMRSAHARVCPSAKRKMVCVTCVLETHVKKALSSSVSLKNPFVHLVQKLIWKQYQIGRQEDAFIFLKHFLEALIKGCYGSKYPYSSVLAMPQKDVMQSFIGRIFGGFLLNVVICSKCNYRSEKLETCFDISVDIYRANKLIDLLSSFVKEEILDSNNKYNCPVCKRHQRATKAMSIYRAPRIMNVVLKRFGISASGCEKSKKEVSFPLSFSMSLQTSKQKRPVWITYDLYAVVCHLGRSLNMGHYITYIKGQHGFWSRFSDSSVTTVSQNTVLGLKQDAYLLFYAVKDECVQICDMLVNDDAITNMFTTAPVPANRNLETTIAEYRTDVLRAESVAEESDDLWPANVMNTTKYSSDCITGDEGDTVLGGTRSTKVNTLSVKSGVDRDNTLGSRTIVTNDTVLSGTRSTSLSVKSGVDRGATLSSTTGDHIGTTHDSTKRLCRLKRKHDTNSEQDILAKQLENTKDKWAQMGGLMNRPLAVEKRFVTRRQHGYRFKLLKLFRQQQEAEQAVGEIMRIKEQFIQKQNGLHEGDSQEVEVELDLPGLYDRDDEVETWSDTERDRHYRELCELIEPMLPKRSQEDIDYDRGKVKKKKSEPQRPLGTTQIVQHDSGAKIAVHQKSAFDILMQQRPNKFNGPRRGGSRGRPRRQR</sequence>
<feature type="compositionally biased region" description="Basic and acidic residues" evidence="8">
    <location>
        <begin position="714"/>
        <end position="723"/>
    </location>
</feature>
<dbReference type="PROSITE" id="PS50235">
    <property type="entry name" value="USP_3"/>
    <property type="match status" value="1"/>
</dbReference>
<evidence type="ECO:0000256" key="5">
    <source>
        <dbReference type="ARBA" id="ARBA00022786"/>
    </source>
</evidence>
<dbReference type="Proteomes" id="UP001057455">
    <property type="component" value="Unassembled WGS sequence"/>
</dbReference>
<dbReference type="PROSITE" id="PS00973">
    <property type="entry name" value="USP_2"/>
    <property type="match status" value="1"/>
</dbReference>
<organism evidence="10 11">
    <name type="scientific">Babesia ovis</name>
    <dbReference type="NCBI Taxonomy" id="5869"/>
    <lineage>
        <taxon>Eukaryota</taxon>
        <taxon>Sar</taxon>
        <taxon>Alveolata</taxon>
        <taxon>Apicomplexa</taxon>
        <taxon>Aconoidasida</taxon>
        <taxon>Piroplasmida</taxon>
        <taxon>Babesiidae</taxon>
        <taxon>Babesia</taxon>
    </lineage>
</organism>
<evidence type="ECO:0000256" key="7">
    <source>
        <dbReference type="ARBA" id="ARBA00022807"/>
    </source>
</evidence>
<dbReference type="AlphaFoldDB" id="A0A9W5TB57"/>